<dbReference type="eggNOG" id="COG0706">
    <property type="taxonomic scope" value="Bacteria"/>
</dbReference>
<comment type="subunit">
    <text evidence="13">Interacts with the Sec translocase complex via SecD. Specifically interacts with transmembrane segments of nascent integral membrane proteins during membrane integration.</text>
</comment>
<dbReference type="Gene3D" id="2.70.98.90">
    <property type="match status" value="1"/>
</dbReference>
<accession>C6V4Q1</accession>
<dbReference type="PRINTS" id="PR00701">
    <property type="entry name" value="60KDINNERMP"/>
</dbReference>
<dbReference type="InterPro" id="IPR001708">
    <property type="entry name" value="YidC/ALB3/OXA1/COX18"/>
</dbReference>
<keyword evidence="13" id="KW-0997">Cell inner membrane</keyword>
<feature type="transmembrane region" description="Helical" evidence="13">
    <location>
        <begin position="531"/>
        <end position="553"/>
    </location>
</feature>
<gene>
    <name evidence="13" type="primary">yidC</name>
    <name evidence="16" type="ordered locus">NRI_0383</name>
</gene>
<keyword evidence="10 13" id="KW-0143">Chaperone</keyword>
<feature type="transmembrane region" description="Helical" evidence="13">
    <location>
        <begin position="369"/>
        <end position="389"/>
    </location>
</feature>
<proteinExistence type="inferred from homology"/>
<feature type="domain" description="Membrane insertase YidC N-terminal" evidence="15">
    <location>
        <begin position="76"/>
        <end position="357"/>
    </location>
</feature>
<keyword evidence="6 13" id="KW-0812">Transmembrane</keyword>
<feature type="transmembrane region" description="Helical" evidence="13">
    <location>
        <begin position="24"/>
        <end position="44"/>
    </location>
</feature>
<evidence type="ECO:0000256" key="11">
    <source>
        <dbReference type="ARBA" id="ARBA00033245"/>
    </source>
</evidence>
<dbReference type="CDD" id="cd20070">
    <property type="entry name" value="5TM_YidC_Alb3"/>
    <property type="match status" value="1"/>
</dbReference>
<dbReference type="InterPro" id="IPR047196">
    <property type="entry name" value="YidC_ALB_C"/>
</dbReference>
<protein>
    <recommendedName>
        <fullName evidence="3 13">Membrane protein insertase YidC</fullName>
    </recommendedName>
    <alternativeName>
        <fullName evidence="12 13">Foldase YidC</fullName>
    </alternativeName>
    <alternativeName>
        <fullName evidence="11 13">Membrane integrase YidC</fullName>
    </alternativeName>
    <alternativeName>
        <fullName evidence="13">Membrane protein YidC</fullName>
    </alternativeName>
</protein>
<dbReference type="InterPro" id="IPR019998">
    <property type="entry name" value="Membr_insert_YidC"/>
</dbReference>
<dbReference type="Pfam" id="PF14849">
    <property type="entry name" value="YidC_periplas"/>
    <property type="match status" value="1"/>
</dbReference>
<dbReference type="Pfam" id="PF02096">
    <property type="entry name" value="60KD_IMP"/>
    <property type="match status" value="1"/>
</dbReference>
<dbReference type="EMBL" id="CP001431">
    <property type="protein sequence ID" value="ACT69374.1"/>
    <property type="molecule type" value="Genomic_DNA"/>
</dbReference>
<dbReference type="GO" id="GO:0051205">
    <property type="term" value="P:protein insertion into membrane"/>
    <property type="evidence" value="ECO:0007669"/>
    <property type="project" value="TreeGrafter"/>
</dbReference>
<dbReference type="GO" id="GO:0005886">
    <property type="term" value="C:plasma membrane"/>
    <property type="evidence" value="ECO:0007669"/>
    <property type="project" value="UniProtKB-SubCell"/>
</dbReference>
<evidence type="ECO:0000259" key="14">
    <source>
        <dbReference type="Pfam" id="PF02096"/>
    </source>
</evidence>
<keyword evidence="8 13" id="KW-1133">Transmembrane helix</keyword>
<comment type="subcellular location">
    <subcellularLocation>
        <location evidence="1 13">Cell inner membrane</location>
        <topology evidence="1 13">Multi-pass membrane protein</topology>
    </subcellularLocation>
</comment>
<dbReference type="Proteomes" id="UP000001627">
    <property type="component" value="Chromosome"/>
</dbReference>
<sequence length="585" mass="66812">MSSVFVLSSLLEHHSSKSLMQQTYNVFIATLLSFLVIIGWNLVFYNPAQRESLHEVPKRESVKVYESLESTLSTERIKISSSKLEGSIQLTGLALDDLILKDYKSDDLKGQYRLLYPNKTKGAYFINPGWTIPGDAGLRTPSSKTKWQADSELLTPGNPVTFSWDNRSGLLFKVVVSVDDNYMFTFKQIVENKSQNDLSVGSHFTITKRLPETNKSMLIMHEGPVGVIKDQLIELKYSKIAKKNKSIAFDEDAQNQHGWFGFSDKYWFVSQIFENSSDGKLYISHVDDKSDDIFRITNFNAQKIVRGGGFITKETMLFAGPKKLSLLEEYAQNMRIYLFDRAVDFGVLYFITKPISKLLQVFYHLVGNFGVAIILLTFFIRVLMLPLSIKSGISMFKIKELQPEILKIKSIYQNDKDALNRASVELFRKHRVTPMSGCLPTLLQVPVFFALYKVIFITIEMRQAPFFLWISDLSLPDPTNLFTLFGLINWNCPDFLSIGILPIILGLTMVIQQKLSPSHYEDGTQAFMIKAMPYVFMILFASFPSGLVLYWVFNNILSLVQQFMIGRYLFTKKFKAVAETQESLP</sequence>
<evidence type="ECO:0000313" key="16">
    <source>
        <dbReference type="EMBL" id="ACT69374.1"/>
    </source>
</evidence>
<evidence type="ECO:0000256" key="12">
    <source>
        <dbReference type="ARBA" id="ARBA00033342"/>
    </source>
</evidence>
<evidence type="ECO:0000256" key="1">
    <source>
        <dbReference type="ARBA" id="ARBA00004429"/>
    </source>
</evidence>
<dbReference type="PANTHER" id="PTHR12428">
    <property type="entry name" value="OXA1"/>
    <property type="match status" value="1"/>
</dbReference>
<dbReference type="KEGG" id="nri:NRI_0383"/>
<evidence type="ECO:0000256" key="4">
    <source>
        <dbReference type="ARBA" id="ARBA00022448"/>
    </source>
</evidence>
<dbReference type="PRINTS" id="PR01900">
    <property type="entry name" value="YIDCPROTEIN"/>
</dbReference>
<dbReference type="InterPro" id="IPR038221">
    <property type="entry name" value="YidC_periplasmic_sf"/>
</dbReference>
<evidence type="ECO:0000259" key="15">
    <source>
        <dbReference type="Pfam" id="PF14849"/>
    </source>
</evidence>
<evidence type="ECO:0000256" key="2">
    <source>
        <dbReference type="ARBA" id="ARBA00010527"/>
    </source>
</evidence>
<dbReference type="HOGENOM" id="CLU_016535_1_0_5"/>
<keyword evidence="7 13" id="KW-0653">Protein transport</keyword>
<keyword evidence="17" id="KW-1185">Reference proteome</keyword>
<name>C6V4Q1_NEORI</name>
<dbReference type="CDD" id="cd19961">
    <property type="entry name" value="EcYidC-like_peri"/>
    <property type="match status" value="1"/>
</dbReference>
<dbReference type="AlphaFoldDB" id="C6V4Q1"/>
<feature type="domain" description="Membrane insertase YidC/Oxa/ALB C-terminal" evidence="14">
    <location>
        <begin position="369"/>
        <end position="565"/>
    </location>
</feature>
<evidence type="ECO:0000256" key="8">
    <source>
        <dbReference type="ARBA" id="ARBA00022989"/>
    </source>
</evidence>
<evidence type="ECO:0000313" key="17">
    <source>
        <dbReference type="Proteomes" id="UP000001627"/>
    </source>
</evidence>
<dbReference type="STRING" id="434131.NRI_0383"/>
<evidence type="ECO:0000256" key="7">
    <source>
        <dbReference type="ARBA" id="ARBA00022927"/>
    </source>
</evidence>
<keyword evidence="9 13" id="KW-0472">Membrane</keyword>
<keyword evidence="5 13" id="KW-1003">Cell membrane</keyword>
<reference evidence="16 17" key="1">
    <citation type="journal article" date="2009" name="Nucleic Acids Res.">
        <title>Analysis of complete genome sequence of Neorickettsia risticii: causative agent of Potomac horse fever.</title>
        <authorList>
            <person name="Lin M."/>
            <person name="Zhang C."/>
            <person name="Gibson K."/>
            <person name="Rikihisa Y."/>
        </authorList>
    </citation>
    <scope>NUCLEOTIDE SEQUENCE [LARGE SCALE GENOMIC DNA]</scope>
    <source>
        <strain evidence="16 17">Illinois</strain>
    </source>
</reference>
<feature type="transmembrane region" description="Helical" evidence="13">
    <location>
        <begin position="495"/>
        <end position="511"/>
    </location>
</feature>
<dbReference type="NCBIfam" id="TIGR03593">
    <property type="entry name" value="yidC_nterm"/>
    <property type="match status" value="1"/>
</dbReference>
<dbReference type="RefSeq" id="WP_015816263.1">
    <property type="nucleotide sequence ID" value="NC_013009.1"/>
</dbReference>
<evidence type="ECO:0000256" key="9">
    <source>
        <dbReference type="ARBA" id="ARBA00023136"/>
    </source>
</evidence>
<evidence type="ECO:0000256" key="6">
    <source>
        <dbReference type="ARBA" id="ARBA00022692"/>
    </source>
</evidence>
<dbReference type="GO" id="GO:0032977">
    <property type="term" value="F:membrane insertase activity"/>
    <property type="evidence" value="ECO:0007669"/>
    <property type="project" value="InterPro"/>
</dbReference>
<dbReference type="GO" id="GO:0015031">
    <property type="term" value="P:protein transport"/>
    <property type="evidence" value="ECO:0007669"/>
    <property type="project" value="UniProtKB-KW"/>
</dbReference>
<comment type="function">
    <text evidence="13">Required for the insertion and/or proper folding and/or complex formation of integral membrane proteins into the membrane. Involved in integration of membrane proteins that insert both dependently and independently of the Sec translocase complex, as well as at least some lipoproteins. Aids folding of multispanning membrane proteins.</text>
</comment>
<evidence type="ECO:0000256" key="3">
    <source>
        <dbReference type="ARBA" id="ARBA00015325"/>
    </source>
</evidence>
<dbReference type="NCBIfam" id="TIGR03592">
    <property type="entry name" value="yidC_oxa1_cterm"/>
    <property type="match status" value="1"/>
</dbReference>
<organism evidence="16 17">
    <name type="scientific">Neorickettsia risticii (strain Illinois)</name>
    <dbReference type="NCBI Taxonomy" id="434131"/>
    <lineage>
        <taxon>Bacteria</taxon>
        <taxon>Pseudomonadati</taxon>
        <taxon>Pseudomonadota</taxon>
        <taxon>Alphaproteobacteria</taxon>
        <taxon>Rickettsiales</taxon>
        <taxon>Anaplasmataceae</taxon>
        <taxon>Neorickettsia</taxon>
    </lineage>
</organism>
<keyword evidence="4 13" id="KW-0813">Transport</keyword>
<dbReference type="PANTHER" id="PTHR12428:SF65">
    <property type="entry name" value="CYTOCHROME C OXIDASE ASSEMBLY PROTEIN COX18, MITOCHONDRIAL"/>
    <property type="match status" value="1"/>
</dbReference>
<dbReference type="HAMAP" id="MF_01810">
    <property type="entry name" value="YidC_type1"/>
    <property type="match status" value="1"/>
</dbReference>
<dbReference type="InterPro" id="IPR028055">
    <property type="entry name" value="YidC/Oxa/ALB_C"/>
</dbReference>
<dbReference type="NCBIfam" id="NF002353">
    <property type="entry name" value="PRK01318.1-4"/>
    <property type="match status" value="1"/>
</dbReference>
<dbReference type="InterPro" id="IPR028053">
    <property type="entry name" value="Membr_insert_YidC_N"/>
</dbReference>
<feature type="transmembrane region" description="Helical" evidence="13">
    <location>
        <begin position="438"/>
        <end position="459"/>
    </location>
</feature>
<evidence type="ECO:0000256" key="10">
    <source>
        <dbReference type="ARBA" id="ARBA00023186"/>
    </source>
</evidence>
<evidence type="ECO:0000256" key="5">
    <source>
        <dbReference type="ARBA" id="ARBA00022475"/>
    </source>
</evidence>
<evidence type="ECO:0000256" key="13">
    <source>
        <dbReference type="HAMAP-Rule" id="MF_01810"/>
    </source>
</evidence>
<comment type="similarity">
    <text evidence="2 13">Belongs to the OXA1/ALB3/YidC family. Type 1 subfamily.</text>
</comment>